<protein>
    <recommendedName>
        <fullName evidence="5">Methionine--tRNA ligase</fullName>
        <ecNumber evidence="4">6.1.1.10</ecNumber>
    </recommendedName>
    <alternativeName>
        <fullName evidence="14">Methionyl-tRNA synthetase</fullName>
    </alternativeName>
</protein>
<dbReference type="GO" id="GO:0000049">
    <property type="term" value="F:tRNA binding"/>
    <property type="evidence" value="ECO:0007669"/>
    <property type="project" value="UniProtKB-KW"/>
</dbReference>
<comment type="subunit">
    <text evidence="3">Homodimer.</text>
</comment>
<dbReference type="EMBL" id="RCOS01000129">
    <property type="protein sequence ID" value="RSN73097.1"/>
    <property type="molecule type" value="Genomic_DNA"/>
</dbReference>
<comment type="catalytic activity">
    <reaction evidence="15">
        <text>tRNA(Met) + L-methionine + ATP = L-methionyl-tRNA(Met) + AMP + diphosphate</text>
        <dbReference type="Rhea" id="RHEA:13481"/>
        <dbReference type="Rhea" id="RHEA-COMP:9667"/>
        <dbReference type="Rhea" id="RHEA-COMP:9698"/>
        <dbReference type="ChEBI" id="CHEBI:30616"/>
        <dbReference type="ChEBI" id="CHEBI:33019"/>
        <dbReference type="ChEBI" id="CHEBI:57844"/>
        <dbReference type="ChEBI" id="CHEBI:78442"/>
        <dbReference type="ChEBI" id="CHEBI:78530"/>
        <dbReference type="ChEBI" id="CHEBI:456215"/>
        <dbReference type="EC" id="6.1.1.10"/>
    </reaction>
</comment>
<dbReference type="EC" id="6.1.1.10" evidence="4"/>
<evidence type="ECO:0000256" key="5">
    <source>
        <dbReference type="ARBA" id="ARBA00018753"/>
    </source>
</evidence>
<dbReference type="PANTHER" id="PTHR11586:SF37">
    <property type="entry name" value="TRNA-BINDING DOMAIN-CONTAINING PROTEIN"/>
    <property type="match status" value="1"/>
</dbReference>
<dbReference type="GO" id="GO:0004825">
    <property type="term" value="F:methionine-tRNA ligase activity"/>
    <property type="evidence" value="ECO:0007669"/>
    <property type="project" value="UniProtKB-EC"/>
</dbReference>
<evidence type="ECO:0000256" key="3">
    <source>
        <dbReference type="ARBA" id="ARBA00011738"/>
    </source>
</evidence>
<dbReference type="Proteomes" id="UP000277582">
    <property type="component" value="Unassembled WGS sequence"/>
</dbReference>
<evidence type="ECO:0000256" key="1">
    <source>
        <dbReference type="ARBA" id="ARBA00003314"/>
    </source>
</evidence>
<keyword evidence="19" id="KW-1185">Reference proteome</keyword>
<evidence type="ECO:0000259" key="16">
    <source>
        <dbReference type="PROSITE" id="PS50886"/>
    </source>
</evidence>
<name>A0A3R9RLN5_9CREN</name>
<dbReference type="SUPFAM" id="SSF50249">
    <property type="entry name" value="Nucleic acid-binding proteins"/>
    <property type="match status" value="1"/>
</dbReference>
<dbReference type="NCBIfam" id="TIGR00399">
    <property type="entry name" value="metG_C_term"/>
    <property type="match status" value="1"/>
</dbReference>
<comment type="caution">
    <text evidence="17">The sequence shown here is derived from an EMBL/GenBank/DDBJ whole genome shotgun (WGS) entry which is preliminary data.</text>
</comment>
<sequence length="107" mass="12162">MYDVEDFWKFDMRVGLIEEAERVPNSKKLIKLLVDFGREKRVVVTGIADQFSPDDLVGKKMIFVLNLKPKKIMNVESQGMLILAEEDSGKVHLITVDDAVPVGTKVW</sequence>
<comment type="subcellular location">
    <subcellularLocation>
        <location evidence="2">Cytoplasm</location>
    </subcellularLocation>
</comment>
<evidence type="ECO:0000256" key="10">
    <source>
        <dbReference type="ARBA" id="ARBA00022840"/>
    </source>
</evidence>
<dbReference type="Gene3D" id="2.40.50.140">
    <property type="entry name" value="Nucleic acid-binding proteins"/>
    <property type="match status" value="1"/>
</dbReference>
<dbReference type="GO" id="GO:0006431">
    <property type="term" value="P:methionyl-tRNA aminoacylation"/>
    <property type="evidence" value="ECO:0007669"/>
    <property type="project" value="InterPro"/>
</dbReference>
<dbReference type="InterPro" id="IPR012340">
    <property type="entry name" value="NA-bd_OB-fold"/>
</dbReference>
<evidence type="ECO:0000256" key="4">
    <source>
        <dbReference type="ARBA" id="ARBA00012838"/>
    </source>
</evidence>
<keyword evidence="7" id="KW-0820">tRNA-binding</keyword>
<dbReference type="FunFam" id="2.40.50.140:FF:000042">
    <property type="entry name" value="Methionine--tRNA ligase"/>
    <property type="match status" value="1"/>
</dbReference>
<evidence type="ECO:0000256" key="15">
    <source>
        <dbReference type="ARBA" id="ARBA00047364"/>
    </source>
</evidence>
<evidence type="ECO:0000256" key="2">
    <source>
        <dbReference type="ARBA" id="ARBA00004496"/>
    </source>
</evidence>
<evidence type="ECO:0000313" key="17">
    <source>
        <dbReference type="EMBL" id="RSN73097.1"/>
    </source>
</evidence>
<dbReference type="InterPro" id="IPR002547">
    <property type="entry name" value="tRNA-bd_dom"/>
</dbReference>
<evidence type="ECO:0000256" key="11">
    <source>
        <dbReference type="ARBA" id="ARBA00022884"/>
    </source>
</evidence>
<dbReference type="PROSITE" id="PS50886">
    <property type="entry name" value="TRBD"/>
    <property type="match status" value="1"/>
</dbReference>
<dbReference type="InterPro" id="IPR051270">
    <property type="entry name" value="Tyrosine-tRNA_ligase_regulator"/>
</dbReference>
<dbReference type="OrthoDB" id="30609at2157"/>
<evidence type="ECO:0000256" key="12">
    <source>
        <dbReference type="ARBA" id="ARBA00022917"/>
    </source>
</evidence>
<keyword evidence="13" id="KW-0030">Aminoacyl-tRNA synthetase</keyword>
<keyword evidence="12" id="KW-0648">Protein biosynthesis</keyword>
<reference evidence="18 20" key="2">
    <citation type="journal article" date="2019" name="Nat. Microbiol.">
        <title>Wide diversity of methane and short-chain alkane metabolisms in uncultured archaea.</title>
        <authorList>
            <person name="Borrel G."/>
            <person name="Adam P.S."/>
            <person name="McKay L.J."/>
            <person name="Chen L.X."/>
            <person name="Sierra-Garcia I.N."/>
            <person name="Sieber C.M."/>
            <person name="Letourneur Q."/>
            <person name="Ghozlane A."/>
            <person name="Andersen G.L."/>
            <person name="Li W.J."/>
            <person name="Hallam S.J."/>
            <person name="Muyzer G."/>
            <person name="de Oliveira V.M."/>
            <person name="Inskeep W.P."/>
            <person name="Banfield J.F."/>
            <person name="Gribaldo S."/>
        </authorList>
    </citation>
    <scope>NUCLEOTIDE SEQUENCE [LARGE SCALE GENOMIC DNA]</scope>
    <source>
        <strain evidence="18">NM4</strain>
    </source>
</reference>
<dbReference type="InterPro" id="IPR004495">
    <property type="entry name" value="Met-tRNA-synth_bsu_C"/>
</dbReference>
<evidence type="ECO:0000256" key="7">
    <source>
        <dbReference type="ARBA" id="ARBA00022555"/>
    </source>
</evidence>
<dbReference type="Proteomes" id="UP000316217">
    <property type="component" value="Unassembled WGS sequence"/>
</dbReference>
<evidence type="ECO:0000256" key="13">
    <source>
        <dbReference type="ARBA" id="ARBA00023146"/>
    </source>
</evidence>
<evidence type="ECO:0000313" key="19">
    <source>
        <dbReference type="Proteomes" id="UP000277582"/>
    </source>
</evidence>
<dbReference type="Pfam" id="PF01588">
    <property type="entry name" value="tRNA_bind"/>
    <property type="match status" value="1"/>
</dbReference>
<dbReference type="GO" id="GO:0005524">
    <property type="term" value="F:ATP binding"/>
    <property type="evidence" value="ECO:0007669"/>
    <property type="project" value="UniProtKB-KW"/>
</dbReference>
<accession>A0A3R9RLN5</accession>
<dbReference type="CDD" id="cd02800">
    <property type="entry name" value="tRNA_bind_EcMetRS_like"/>
    <property type="match status" value="1"/>
</dbReference>
<gene>
    <name evidence="17" type="primary">metG</name>
    <name evidence="17" type="ORF">D6D85_11420</name>
    <name evidence="18" type="ORF">EF810_05115</name>
</gene>
<dbReference type="GO" id="GO:0005737">
    <property type="term" value="C:cytoplasm"/>
    <property type="evidence" value="ECO:0007669"/>
    <property type="project" value="UniProtKB-SubCell"/>
</dbReference>
<evidence type="ECO:0000256" key="14">
    <source>
        <dbReference type="ARBA" id="ARBA00030904"/>
    </source>
</evidence>
<evidence type="ECO:0000256" key="9">
    <source>
        <dbReference type="ARBA" id="ARBA00022741"/>
    </source>
</evidence>
<keyword evidence="8 17" id="KW-0436">Ligase</keyword>
<keyword evidence="6" id="KW-0963">Cytoplasm</keyword>
<keyword evidence="9" id="KW-0547">Nucleotide-binding</keyword>
<evidence type="ECO:0000313" key="18">
    <source>
        <dbReference type="EMBL" id="RZN61249.1"/>
    </source>
</evidence>
<dbReference type="PANTHER" id="PTHR11586">
    <property type="entry name" value="TRNA-AMINOACYLATION COFACTOR ARC1 FAMILY MEMBER"/>
    <property type="match status" value="1"/>
</dbReference>
<evidence type="ECO:0000256" key="8">
    <source>
        <dbReference type="ARBA" id="ARBA00022598"/>
    </source>
</evidence>
<evidence type="ECO:0000313" key="20">
    <source>
        <dbReference type="Proteomes" id="UP000316217"/>
    </source>
</evidence>
<keyword evidence="10" id="KW-0067">ATP-binding</keyword>
<reference evidence="17 19" key="1">
    <citation type="submission" date="2018-10" db="EMBL/GenBank/DDBJ databases">
        <title>Co-occurring genomic capacity for anaerobic methane metabolism and dissimilatory sulfite reduction discovered in the Korarchaeota.</title>
        <authorList>
            <person name="Mckay L.J."/>
            <person name="Dlakic M."/>
            <person name="Fields M.W."/>
            <person name="Delmont T.O."/>
            <person name="Eren A.M."/>
            <person name="Jay Z.J."/>
            <person name="Klingelsmith K.B."/>
            <person name="Rusch D.B."/>
            <person name="Inskeep W.P."/>
        </authorList>
    </citation>
    <scope>NUCLEOTIDE SEQUENCE [LARGE SCALE GENOMIC DNA]</scope>
    <source>
        <strain evidence="17 19">MDKW</strain>
    </source>
</reference>
<proteinExistence type="predicted"/>
<organism evidence="17 19">
    <name type="scientific">Candidatus Methanodesulfokora washburnensis</name>
    <dbReference type="NCBI Taxonomy" id="2478471"/>
    <lineage>
        <taxon>Archaea</taxon>
        <taxon>Thermoproteota</taxon>
        <taxon>Candidatus Korarchaeia</taxon>
        <taxon>Candidatus Korarchaeia incertae sedis</taxon>
        <taxon>Candidatus Methanodesulfokora</taxon>
    </lineage>
</organism>
<feature type="domain" description="TRNA-binding" evidence="16">
    <location>
        <begin position="6"/>
        <end position="107"/>
    </location>
</feature>
<evidence type="ECO:0000256" key="6">
    <source>
        <dbReference type="ARBA" id="ARBA00022490"/>
    </source>
</evidence>
<dbReference type="AlphaFoldDB" id="A0A3R9RLN5"/>
<dbReference type="EMBL" id="RXII01000079">
    <property type="protein sequence ID" value="RZN61249.1"/>
    <property type="molecule type" value="Genomic_DNA"/>
</dbReference>
<comment type="function">
    <text evidence="1">Is required not only for elongation of protein synthesis but also for the initiation of all mRNA translation through initiator tRNA(fMet) aminoacylation.</text>
</comment>
<keyword evidence="11" id="KW-0694">RNA-binding</keyword>
<dbReference type="RefSeq" id="WP_125672085.1">
    <property type="nucleotide sequence ID" value="NZ_RCOS01000129.1"/>
</dbReference>